<evidence type="ECO:0000313" key="2">
    <source>
        <dbReference type="EMBL" id="KAJ7664072.1"/>
    </source>
</evidence>
<protein>
    <submittedName>
        <fullName evidence="2">Uncharacterized protein</fullName>
    </submittedName>
</protein>
<dbReference type="AlphaFoldDB" id="A0AAD7CUY7"/>
<keyword evidence="3" id="KW-1185">Reference proteome</keyword>
<dbReference type="EMBL" id="JARKIE010000228">
    <property type="protein sequence ID" value="KAJ7664072.1"/>
    <property type="molecule type" value="Genomic_DNA"/>
</dbReference>
<dbReference type="Proteomes" id="UP001221757">
    <property type="component" value="Unassembled WGS sequence"/>
</dbReference>
<proteinExistence type="predicted"/>
<accession>A0AAD7CUY7</accession>
<organism evidence="2 3">
    <name type="scientific">Mycena rosella</name>
    <name type="common">Pink bonnet</name>
    <name type="synonym">Agaricus rosellus</name>
    <dbReference type="NCBI Taxonomy" id="1033263"/>
    <lineage>
        <taxon>Eukaryota</taxon>
        <taxon>Fungi</taxon>
        <taxon>Dikarya</taxon>
        <taxon>Basidiomycota</taxon>
        <taxon>Agaricomycotina</taxon>
        <taxon>Agaricomycetes</taxon>
        <taxon>Agaricomycetidae</taxon>
        <taxon>Agaricales</taxon>
        <taxon>Marasmiineae</taxon>
        <taxon>Mycenaceae</taxon>
        <taxon>Mycena</taxon>
    </lineage>
</organism>
<sequence length="67" mass="7927">MEIRPSLFSASTWPDPRPRGTVVVRTESSTRRMLNPELWAHCESVQTCPAESCQWCYKHSWFIRSHY</sequence>
<reference evidence="2" key="1">
    <citation type="submission" date="2023-03" db="EMBL/GenBank/DDBJ databases">
        <title>Massive genome expansion in bonnet fungi (Mycena s.s.) driven by repeated elements and novel gene families across ecological guilds.</title>
        <authorList>
            <consortium name="Lawrence Berkeley National Laboratory"/>
            <person name="Harder C.B."/>
            <person name="Miyauchi S."/>
            <person name="Viragh M."/>
            <person name="Kuo A."/>
            <person name="Thoen E."/>
            <person name="Andreopoulos B."/>
            <person name="Lu D."/>
            <person name="Skrede I."/>
            <person name="Drula E."/>
            <person name="Henrissat B."/>
            <person name="Morin E."/>
            <person name="Kohler A."/>
            <person name="Barry K."/>
            <person name="LaButti K."/>
            <person name="Morin E."/>
            <person name="Salamov A."/>
            <person name="Lipzen A."/>
            <person name="Mereny Z."/>
            <person name="Hegedus B."/>
            <person name="Baldrian P."/>
            <person name="Stursova M."/>
            <person name="Weitz H."/>
            <person name="Taylor A."/>
            <person name="Grigoriev I.V."/>
            <person name="Nagy L.G."/>
            <person name="Martin F."/>
            <person name="Kauserud H."/>
        </authorList>
    </citation>
    <scope>NUCLEOTIDE SEQUENCE</scope>
    <source>
        <strain evidence="2">CBHHK067</strain>
    </source>
</reference>
<feature type="region of interest" description="Disordered" evidence="1">
    <location>
        <begin position="1"/>
        <end position="21"/>
    </location>
</feature>
<comment type="caution">
    <text evidence="2">The sequence shown here is derived from an EMBL/GenBank/DDBJ whole genome shotgun (WGS) entry which is preliminary data.</text>
</comment>
<evidence type="ECO:0000256" key="1">
    <source>
        <dbReference type="SAM" id="MobiDB-lite"/>
    </source>
</evidence>
<evidence type="ECO:0000313" key="3">
    <source>
        <dbReference type="Proteomes" id="UP001221757"/>
    </source>
</evidence>
<name>A0AAD7CUY7_MYCRO</name>
<gene>
    <name evidence="2" type="ORF">B0H17DRAFT_304393</name>
</gene>